<dbReference type="EMBL" id="JAPRAY010000009">
    <property type="protein sequence ID" value="MCZ0667462.1"/>
    <property type="molecule type" value="Genomic_DNA"/>
</dbReference>
<gene>
    <name evidence="1" type="ORF">OZZ17_07880</name>
</gene>
<organism evidence="1 2">
    <name type="scientific">Mediterraneibacter gnavus</name>
    <name type="common">Ruminococcus gnavus</name>
    <dbReference type="NCBI Taxonomy" id="33038"/>
    <lineage>
        <taxon>Bacteria</taxon>
        <taxon>Bacillati</taxon>
        <taxon>Bacillota</taxon>
        <taxon>Clostridia</taxon>
        <taxon>Lachnospirales</taxon>
        <taxon>Lachnospiraceae</taxon>
        <taxon>Mediterraneibacter</taxon>
    </lineage>
</organism>
<accession>A0A9Q4F1X2</accession>
<dbReference type="RefSeq" id="WP_268803529.1">
    <property type="nucleotide sequence ID" value="NZ_JAPRAY010000009.1"/>
</dbReference>
<evidence type="ECO:0000313" key="1">
    <source>
        <dbReference type="EMBL" id="MCZ0667462.1"/>
    </source>
</evidence>
<reference evidence="1" key="1">
    <citation type="submission" date="2022-11" db="EMBL/GenBank/DDBJ databases">
        <title>Temperate bacteriophages infecting mucin-degrading bacterium Ruminococcus gnavus from the human gut.</title>
        <authorList>
            <person name="Buttimer C."/>
        </authorList>
    </citation>
    <scope>NUCLEOTIDE SEQUENCE</scope>
    <source>
        <strain evidence="1">CCUG 49994</strain>
    </source>
</reference>
<evidence type="ECO:0000313" key="2">
    <source>
        <dbReference type="Proteomes" id="UP001079535"/>
    </source>
</evidence>
<protein>
    <submittedName>
        <fullName evidence="1">Uncharacterized protein</fullName>
    </submittedName>
</protein>
<dbReference type="Proteomes" id="UP001079535">
    <property type="component" value="Unassembled WGS sequence"/>
</dbReference>
<dbReference type="AlphaFoldDB" id="A0A9Q4F1X2"/>
<sequence>MTVGEIREVSQPSARAWIEKDGNVLFADWFYKVPEELQKAKVKEFAFAPEIRHKDWEKLGLISPMQPEEMPDYSFSDLMMKLYYRMKI</sequence>
<comment type="caution">
    <text evidence="1">The sequence shown here is derived from an EMBL/GenBank/DDBJ whole genome shotgun (WGS) entry which is preliminary data.</text>
</comment>
<name>A0A9Q4F1X2_MEDGN</name>
<proteinExistence type="predicted"/>